<reference evidence="1" key="1">
    <citation type="submission" date="2023-04" db="EMBL/GenBank/DDBJ databases">
        <title>Draft Genome sequencing of Naganishia species isolated from polar environments using Oxford Nanopore Technology.</title>
        <authorList>
            <person name="Leo P."/>
            <person name="Venkateswaran K."/>
        </authorList>
    </citation>
    <scope>NUCLEOTIDE SEQUENCE</scope>
    <source>
        <strain evidence="1">MNA-CCFEE 5261</strain>
    </source>
</reference>
<gene>
    <name evidence="1" type="ORF">QFC19_006666</name>
</gene>
<evidence type="ECO:0000313" key="1">
    <source>
        <dbReference type="EMBL" id="KAJ9097798.1"/>
    </source>
</evidence>
<evidence type="ECO:0000313" key="2">
    <source>
        <dbReference type="Proteomes" id="UP001241377"/>
    </source>
</evidence>
<accession>A0ACC2VF91</accession>
<proteinExistence type="predicted"/>
<dbReference type="Proteomes" id="UP001241377">
    <property type="component" value="Unassembled WGS sequence"/>
</dbReference>
<comment type="caution">
    <text evidence="1">The sequence shown here is derived from an EMBL/GenBank/DDBJ whole genome shotgun (WGS) entry which is preliminary data.</text>
</comment>
<dbReference type="EMBL" id="JASBWR010000083">
    <property type="protein sequence ID" value="KAJ9097798.1"/>
    <property type="molecule type" value="Genomic_DNA"/>
</dbReference>
<name>A0ACC2VF91_9TREE</name>
<organism evidence="1 2">
    <name type="scientific">Naganishia cerealis</name>
    <dbReference type="NCBI Taxonomy" id="610337"/>
    <lineage>
        <taxon>Eukaryota</taxon>
        <taxon>Fungi</taxon>
        <taxon>Dikarya</taxon>
        <taxon>Basidiomycota</taxon>
        <taxon>Agaricomycotina</taxon>
        <taxon>Tremellomycetes</taxon>
        <taxon>Filobasidiales</taxon>
        <taxon>Filobasidiaceae</taxon>
        <taxon>Naganishia</taxon>
    </lineage>
</organism>
<protein>
    <submittedName>
        <fullName evidence="1">Uncharacterized protein</fullName>
    </submittedName>
</protein>
<keyword evidence="2" id="KW-1185">Reference proteome</keyword>
<sequence length="249" mass="29047">MSTIDIESGGRSQGWRSWAAFPRQLVASRTTQRLLKVFAIATACLFGLNFWMGVPLHHGHLHGYSGDLEFGEMHRPSSSLWDWINFTQWQIPFLSLNAHEQRIKATINSYNLAPEDPLPYQLPPANKIMPDVETTNLPYPASHQRFPSERLRELYPAGPPDDDFDYEEKVVDPRTPIHPFIKAWTSPEWFHPDGRNKEELPKVQWDFAKNRIGRKRRKLNDARKEAVKRAFVYSWQKYKDHAWGMFSST</sequence>